<proteinExistence type="predicted"/>
<dbReference type="Gene3D" id="3.40.50.1000">
    <property type="entry name" value="HAD superfamily/HAD-like"/>
    <property type="match status" value="1"/>
</dbReference>
<dbReference type="InterPro" id="IPR036412">
    <property type="entry name" value="HAD-like_sf"/>
</dbReference>
<dbReference type="RefSeq" id="WP_211283382.1">
    <property type="nucleotide sequence ID" value="NZ_PDJC01000001.1"/>
</dbReference>
<dbReference type="AlphaFoldDB" id="A0A2A9CWU2"/>
<dbReference type="PANTHER" id="PTHR10000:SF8">
    <property type="entry name" value="HAD SUPERFAMILY HYDROLASE-LIKE, TYPE 3"/>
    <property type="match status" value="1"/>
</dbReference>
<evidence type="ECO:0000313" key="1">
    <source>
        <dbReference type="EMBL" id="PFG18100.1"/>
    </source>
</evidence>
<keyword evidence="1" id="KW-0378">Hydrolase</keyword>
<dbReference type="SUPFAM" id="SSF56784">
    <property type="entry name" value="HAD-like"/>
    <property type="match status" value="1"/>
</dbReference>
<accession>A0A2A9CWU2</accession>
<dbReference type="InterPro" id="IPR023214">
    <property type="entry name" value="HAD_sf"/>
</dbReference>
<dbReference type="GO" id="GO:0005829">
    <property type="term" value="C:cytosol"/>
    <property type="evidence" value="ECO:0007669"/>
    <property type="project" value="TreeGrafter"/>
</dbReference>
<name>A0A2A9CWU2_9ACTN</name>
<evidence type="ECO:0000313" key="2">
    <source>
        <dbReference type="Proteomes" id="UP000226079"/>
    </source>
</evidence>
<organism evidence="1 2">
    <name type="scientific">Propionicimonas paludicola</name>
    <dbReference type="NCBI Taxonomy" id="185243"/>
    <lineage>
        <taxon>Bacteria</taxon>
        <taxon>Bacillati</taxon>
        <taxon>Actinomycetota</taxon>
        <taxon>Actinomycetes</taxon>
        <taxon>Propionibacteriales</taxon>
        <taxon>Nocardioidaceae</taxon>
        <taxon>Propionicimonas</taxon>
    </lineage>
</organism>
<dbReference type="Pfam" id="PF08282">
    <property type="entry name" value="Hydrolase_3"/>
    <property type="match status" value="1"/>
</dbReference>
<dbReference type="Gene3D" id="3.30.1240.10">
    <property type="match status" value="1"/>
</dbReference>
<keyword evidence="2" id="KW-1185">Reference proteome</keyword>
<reference evidence="1 2" key="1">
    <citation type="submission" date="2017-10" db="EMBL/GenBank/DDBJ databases">
        <title>Sequencing the genomes of 1000 actinobacteria strains.</title>
        <authorList>
            <person name="Klenk H.-P."/>
        </authorList>
    </citation>
    <scope>NUCLEOTIDE SEQUENCE [LARGE SCALE GENOMIC DNA]</scope>
    <source>
        <strain evidence="1 2">DSM 15597</strain>
    </source>
</reference>
<protein>
    <submittedName>
        <fullName evidence="1">Cof subfamily protein (Haloacid dehalogenase superfamily)/HAD superfamily hydrolase (TIGR01484 family)</fullName>
    </submittedName>
</protein>
<comment type="caution">
    <text evidence="1">The sequence shown here is derived from an EMBL/GenBank/DDBJ whole genome shotgun (WGS) entry which is preliminary data.</text>
</comment>
<dbReference type="Proteomes" id="UP000226079">
    <property type="component" value="Unassembled WGS sequence"/>
</dbReference>
<dbReference type="NCBIfam" id="TIGR01484">
    <property type="entry name" value="HAD-SF-IIB"/>
    <property type="match status" value="1"/>
</dbReference>
<dbReference type="PANTHER" id="PTHR10000">
    <property type="entry name" value="PHOSPHOSERINE PHOSPHATASE"/>
    <property type="match status" value="1"/>
</dbReference>
<sequence>MVALDIDGTLVDHEGVLPENVRRSVRRITAAGVPVVLTTGRSWHATRPVFEQLELPTGPAIASNGAVIVQFPPLELLTVRTFDPADVIEKVLREHPRAAIAAEVIGVGYRVTRQFPEGDLSGEIVEVSTDELAGSDVTRIIVRDPESSDAEFIDLAGRLGLHGVSYSVGWSAWLDIAPAGVNKASALAEVVAEMGFTAADVLAIGDGRNDIEMLTWAGRGVAVGDACADVQEAADGVTGCFADGGTAAELDRWFAPRLRGRAWEPAALAS</sequence>
<dbReference type="InterPro" id="IPR006379">
    <property type="entry name" value="HAD-SF_hydro_IIB"/>
</dbReference>
<dbReference type="GO" id="GO:0016791">
    <property type="term" value="F:phosphatase activity"/>
    <property type="evidence" value="ECO:0007669"/>
    <property type="project" value="TreeGrafter"/>
</dbReference>
<dbReference type="GO" id="GO:0000287">
    <property type="term" value="F:magnesium ion binding"/>
    <property type="evidence" value="ECO:0007669"/>
    <property type="project" value="TreeGrafter"/>
</dbReference>
<gene>
    <name evidence="1" type="ORF">ATK74_2680</name>
</gene>
<dbReference type="EMBL" id="PDJC01000001">
    <property type="protein sequence ID" value="PFG18100.1"/>
    <property type="molecule type" value="Genomic_DNA"/>
</dbReference>